<dbReference type="GO" id="GO:0005634">
    <property type="term" value="C:nucleus"/>
    <property type="evidence" value="ECO:0007669"/>
    <property type="project" value="UniProtKB-ARBA"/>
</dbReference>
<organism evidence="2 3">
    <name type="scientific">Lupinus albus</name>
    <name type="common">White lupine</name>
    <name type="synonym">Lupinus termis</name>
    <dbReference type="NCBI Taxonomy" id="3870"/>
    <lineage>
        <taxon>Eukaryota</taxon>
        <taxon>Viridiplantae</taxon>
        <taxon>Streptophyta</taxon>
        <taxon>Embryophyta</taxon>
        <taxon>Tracheophyta</taxon>
        <taxon>Spermatophyta</taxon>
        <taxon>Magnoliopsida</taxon>
        <taxon>eudicotyledons</taxon>
        <taxon>Gunneridae</taxon>
        <taxon>Pentapetalae</taxon>
        <taxon>rosids</taxon>
        <taxon>fabids</taxon>
        <taxon>Fabales</taxon>
        <taxon>Fabaceae</taxon>
        <taxon>Papilionoideae</taxon>
        <taxon>50 kb inversion clade</taxon>
        <taxon>genistoids sensu lato</taxon>
        <taxon>core genistoids</taxon>
        <taxon>Genisteae</taxon>
        <taxon>Lupinus</taxon>
    </lineage>
</organism>
<dbReference type="PANTHER" id="PTHR21712">
    <property type="entry name" value="PRE-RRNA-PROCESSING PROTEIN FHL1"/>
    <property type="match status" value="1"/>
</dbReference>
<dbReference type="PANTHER" id="PTHR21712:SF29">
    <property type="entry name" value="PRE-RRNA-PROCESSING PROTEIN FHL1"/>
    <property type="match status" value="1"/>
</dbReference>
<evidence type="ECO:0000313" key="3">
    <source>
        <dbReference type="Proteomes" id="UP000447434"/>
    </source>
</evidence>
<dbReference type="Proteomes" id="UP000447434">
    <property type="component" value="Chromosome 19"/>
</dbReference>
<dbReference type="GO" id="GO:0060962">
    <property type="term" value="P:regulation of ribosomal protein gene transcription by RNA polymerase II"/>
    <property type="evidence" value="ECO:0007669"/>
    <property type="project" value="InterPro"/>
</dbReference>
<keyword evidence="1" id="KW-0539">Nucleus</keyword>
<reference evidence="3" key="1">
    <citation type="journal article" date="2020" name="Nat. Commun.">
        <title>Genome sequence of the cluster root forming white lupin.</title>
        <authorList>
            <person name="Hufnagel B."/>
            <person name="Marques A."/>
            <person name="Soriano A."/>
            <person name="Marques L."/>
            <person name="Divol F."/>
            <person name="Doumas P."/>
            <person name="Sallet E."/>
            <person name="Mancinotti D."/>
            <person name="Carrere S."/>
            <person name="Marande W."/>
            <person name="Arribat S."/>
            <person name="Keller J."/>
            <person name="Huneau C."/>
            <person name="Blein T."/>
            <person name="Aime D."/>
            <person name="Laguerre M."/>
            <person name="Taylor J."/>
            <person name="Schubert V."/>
            <person name="Nelson M."/>
            <person name="Geu-Flores F."/>
            <person name="Crespi M."/>
            <person name="Gallardo-Guerrero K."/>
            <person name="Delaux P.-M."/>
            <person name="Salse J."/>
            <person name="Berges H."/>
            <person name="Guyot R."/>
            <person name="Gouzy J."/>
            <person name="Peret B."/>
        </authorList>
    </citation>
    <scope>NUCLEOTIDE SEQUENCE [LARGE SCALE GENOMIC DNA]</scope>
    <source>
        <strain evidence="3">cv. Amiga</strain>
    </source>
</reference>
<dbReference type="AlphaFoldDB" id="A0A6A4NXQ6"/>
<dbReference type="EMBL" id="WOCE01000019">
    <property type="protein sequence ID" value="KAE9592119.1"/>
    <property type="molecule type" value="Genomic_DNA"/>
</dbReference>
<dbReference type="GO" id="GO:0043565">
    <property type="term" value="F:sequence-specific DNA binding"/>
    <property type="evidence" value="ECO:0007669"/>
    <property type="project" value="TreeGrafter"/>
</dbReference>
<protein>
    <submittedName>
        <fullName evidence="2">Uncharacterized protein</fullName>
    </submittedName>
</protein>
<accession>A0A6A4NXQ6</accession>
<evidence type="ECO:0000313" key="2">
    <source>
        <dbReference type="EMBL" id="KAE9592119.1"/>
    </source>
</evidence>
<gene>
    <name evidence="2" type="ORF">Lalb_Chr19g0125851</name>
</gene>
<sequence length="168" mass="19712">MVKSDLCCFVVVKSMIFYLDEFVDTDKKSEGRSQIDKDAHNLQLLQFEEQHVLSSVATVLSRISGHGQWMRIEKLHGELVKQYSNIWHEKRVKKYLTSEEWCGSESKGKPWYGLLKLLRKYHEHFDINTKPKGYHWIHHSLFKSLIPLLMPGVLLPNENELAIFVCLK</sequence>
<dbReference type="InterPro" id="IPR045178">
    <property type="entry name" value="Fhl1/FHA1"/>
</dbReference>
<comment type="caution">
    <text evidence="2">The sequence shown here is derived from an EMBL/GenBank/DDBJ whole genome shotgun (WGS) entry which is preliminary data.</text>
</comment>
<evidence type="ECO:0000256" key="1">
    <source>
        <dbReference type="ARBA" id="ARBA00023242"/>
    </source>
</evidence>
<keyword evidence="3" id="KW-1185">Reference proteome</keyword>
<proteinExistence type="predicted"/>
<name>A0A6A4NXQ6_LUPAL</name>
<dbReference type="OrthoDB" id="691130at2759"/>